<keyword evidence="4" id="KW-0472">Membrane</keyword>
<feature type="transmembrane region" description="Helical" evidence="4">
    <location>
        <begin position="343"/>
        <end position="361"/>
    </location>
</feature>
<dbReference type="EMBL" id="JAPDOB010000001">
    <property type="protein sequence ID" value="MCW3796987.1"/>
    <property type="molecule type" value="Genomic_DNA"/>
</dbReference>
<dbReference type="SUPFAM" id="SSF53448">
    <property type="entry name" value="Nucleotide-diphospho-sugar transferases"/>
    <property type="match status" value="1"/>
</dbReference>
<sequence>MMVTAVLAGLSATFLALFIYPYVIYPMILQVLGRQAVHLRPVQARVSILFCVHNEIECLPGKLDNLRQLKRAHPDLEILVYDDASTDGSYELLAGSGDLLRLVRGGGRTGKAVGMRQLAAIATGNILVFTDANVLLATDLVDRLLPYYGDPDVGGVSGTIKGLAQQGTVTSGVGAAYLSLDERLQVLESRTGNVMGASGGLFSVRRELYPDFPDTVQDDFTVSMSVIFQGKRLVKALDVIAYEKSVARRQEELARKVRIGARAFHTHLFLRPQVMRMSPRDRMKYVSRKMLRWFGGVFLALGALFGLAAVAMLSLPTAVALVAVATLAIAVSLWSSGGYLASLGEMGLAIFATLFGVLQGMRGRTVTTWSPAKSR</sequence>
<dbReference type="PANTHER" id="PTHR43630">
    <property type="entry name" value="POLY-BETA-1,6-N-ACETYL-D-GLUCOSAMINE SYNTHASE"/>
    <property type="match status" value="1"/>
</dbReference>
<proteinExistence type="inferred from homology"/>
<evidence type="ECO:0000256" key="4">
    <source>
        <dbReference type="SAM" id="Phobius"/>
    </source>
</evidence>
<accession>A0ABT3JD44</accession>
<reference evidence="6 7" key="1">
    <citation type="submission" date="2022-10" db="EMBL/GenBank/DDBJ databases">
        <title>Sphingomonas sp.</title>
        <authorList>
            <person name="Jin C."/>
        </authorList>
    </citation>
    <scope>NUCLEOTIDE SEQUENCE [LARGE SCALE GENOMIC DNA]</scope>
    <source>
        <strain evidence="6 7">BN140010</strain>
    </source>
</reference>
<evidence type="ECO:0000313" key="7">
    <source>
        <dbReference type="Proteomes" id="UP001526246"/>
    </source>
</evidence>
<dbReference type="Pfam" id="PF00535">
    <property type="entry name" value="Glycos_transf_2"/>
    <property type="match status" value="1"/>
</dbReference>
<dbReference type="RefSeq" id="WP_264881030.1">
    <property type="nucleotide sequence ID" value="NZ_JAPDOB010000001.1"/>
</dbReference>
<keyword evidence="3 6" id="KW-0808">Transferase</keyword>
<dbReference type="PANTHER" id="PTHR43630:SF1">
    <property type="entry name" value="POLY-BETA-1,6-N-ACETYL-D-GLUCOSAMINE SYNTHASE"/>
    <property type="match status" value="1"/>
</dbReference>
<evidence type="ECO:0000313" key="6">
    <source>
        <dbReference type="EMBL" id="MCW3796987.1"/>
    </source>
</evidence>
<organism evidence="6 7">
    <name type="scientific">Sphingomonas arvum</name>
    <dbReference type="NCBI Taxonomy" id="2992113"/>
    <lineage>
        <taxon>Bacteria</taxon>
        <taxon>Pseudomonadati</taxon>
        <taxon>Pseudomonadota</taxon>
        <taxon>Alphaproteobacteria</taxon>
        <taxon>Sphingomonadales</taxon>
        <taxon>Sphingomonadaceae</taxon>
        <taxon>Sphingomonas</taxon>
    </lineage>
</organism>
<keyword evidence="2 6" id="KW-0328">Glycosyltransferase</keyword>
<name>A0ABT3JD44_9SPHN</name>
<dbReference type="InterPro" id="IPR029044">
    <property type="entry name" value="Nucleotide-diphossugar_trans"/>
</dbReference>
<dbReference type="InterPro" id="IPR001173">
    <property type="entry name" value="Glyco_trans_2-like"/>
</dbReference>
<feature type="transmembrane region" description="Helical" evidence="4">
    <location>
        <begin position="290"/>
        <end position="312"/>
    </location>
</feature>
<dbReference type="EC" id="2.4.-.-" evidence="6"/>
<feature type="domain" description="Glycosyltransferase 2-like" evidence="5">
    <location>
        <begin position="47"/>
        <end position="209"/>
    </location>
</feature>
<feature type="transmembrane region" description="Helical" evidence="4">
    <location>
        <begin position="318"/>
        <end position="336"/>
    </location>
</feature>
<evidence type="ECO:0000256" key="2">
    <source>
        <dbReference type="ARBA" id="ARBA00022676"/>
    </source>
</evidence>
<gene>
    <name evidence="6" type="ORF">OMW55_04100</name>
</gene>
<evidence type="ECO:0000256" key="1">
    <source>
        <dbReference type="ARBA" id="ARBA00006739"/>
    </source>
</evidence>
<comment type="caution">
    <text evidence="6">The sequence shown here is derived from an EMBL/GenBank/DDBJ whole genome shotgun (WGS) entry which is preliminary data.</text>
</comment>
<keyword evidence="4" id="KW-0812">Transmembrane</keyword>
<comment type="similarity">
    <text evidence="1">Belongs to the glycosyltransferase 2 family.</text>
</comment>
<evidence type="ECO:0000259" key="5">
    <source>
        <dbReference type="Pfam" id="PF00535"/>
    </source>
</evidence>
<evidence type="ECO:0000256" key="3">
    <source>
        <dbReference type="ARBA" id="ARBA00022679"/>
    </source>
</evidence>
<feature type="transmembrane region" description="Helical" evidence="4">
    <location>
        <begin position="6"/>
        <end position="25"/>
    </location>
</feature>
<keyword evidence="7" id="KW-1185">Reference proteome</keyword>
<dbReference type="GO" id="GO:0016757">
    <property type="term" value="F:glycosyltransferase activity"/>
    <property type="evidence" value="ECO:0007669"/>
    <property type="project" value="UniProtKB-KW"/>
</dbReference>
<dbReference type="Proteomes" id="UP001526246">
    <property type="component" value="Unassembled WGS sequence"/>
</dbReference>
<dbReference type="Gene3D" id="3.90.550.10">
    <property type="entry name" value="Spore Coat Polysaccharide Biosynthesis Protein SpsA, Chain A"/>
    <property type="match status" value="1"/>
</dbReference>
<keyword evidence="4" id="KW-1133">Transmembrane helix</keyword>
<protein>
    <submittedName>
        <fullName evidence="6">Glycosyltransferase</fullName>
        <ecNumber evidence="6">2.4.-.-</ecNumber>
    </submittedName>
</protein>